<feature type="region of interest" description="Disordered" evidence="5">
    <location>
        <begin position="1182"/>
        <end position="1201"/>
    </location>
</feature>
<dbReference type="InterPro" id="IPR027038">
    <property type="entry name" value="RanGap"/>
</dbReference>
<dbReference type="GO" id="GO:0005930">
    <property type="term" value="C:axoneme"/>
    <property type="evidence" value="ECO:0007669"/>
    <property type="project" value="UniProtKB-SubCell"/>
</dbReference>
<dbReference type="GO" id="GO:0005634">
    <property type="term" value="C:nucleus"/>
    <property type="evidence" value="ECO:0007669"/>
    <property type="project" value="TreeGrafter"/>
</dbReference>
<feature type="compositionally biased region" description="Low complexity" evidence="5">
    <location>
        <begin position="783"/>
        <end position="805"/>
    </location>
</feature>
<feature type="region of interest" description="Disordered" evidence="5">
    <location>
        <begin position="1"/>
        <end position="39"/>
    </location>
</feature>
<comment type="subcellular location">
    <subcellularLocation>
        <location evidence="1">Cytoplasm</location>
        <location evidence="1">Cytoskeleton</location>
        <location evidence="1">Cilium axoneme</location>
    </subcellularLocation>
</comment>
<reference evidence="6" key="1">
    <citation type="journal article" date="2020" name="bioRxiv">
        <title>Comparative genomics of Chlamydomonas.</title>
        <authorList>
            <person name="Craig R.J."/>
            <person name="Hasan A.R."/>
            <person name="Ness R.W."/>
            <person name="Keightley P.D."/>
        </authorList>
    </citation>
    <scope>NUCLEOTIDE SEQUENCE</scope>
    <source>
        <strain evidence="6">SAG 7.73</strain>
    </source>
</reference>
<keyword evidence="4" id="KW-0677">Repeat</keyword>
<dbReference type="InterPro" id="IPR001611">
    <property type="entry name" value="Leu-rich_rpt"/>
</dbReference>
<evidence type="ECO:0000313" key="7">
    <source>
        <dbReference type="Proteomes" id="UP000650467"/>
    </source>
</evidence>
<gene>
    <name evidence="6" type="ORF">HXX76_014352</name>
</gene>
<evidence type="ECO:0000256" key="3">
    <source>
        <dbReference type="ARBA" id="ARBA00022614"/>
    </source>
</evidence>
<evidence type="ECO:0000256" key="2">
    <source>
        <dbReference type="ARBA" id="ARBA00022468"/>
    </source>
</evidence>
<name>A0A835SC91_CHLIN</name>
<feature type="region of interest" description="Disordered" evidence="5">
    <location>
        <begin position="482"/>
        <end position="501"/>
    </location>
</feature>
<keyword evidence="3" id="KW-0433">Leucine-rich repeat</keyword>
<proteinExistence type="predicted"/>
<keyword evidence="7" id="KW-1185">Reference proteome</keyword>
<feature type="region of interest" description="Disordered" evidence="5">
    <location>
        <begin position="1390"/>
        <end position="1412"/>
    </location>
</feature>
<comment type="caution">
    <text evidence="6">The sequence shown here is derived from an EMBL/GenBank/DDBJ whole genome shotgun (WGS) entry which is preliminary data.</text>
</comment>
<sequence length="1492" mass="145609">MRTGLAPREGGPKPSPPRQGAIWWSAAPPLPSAPDEASASHASRISDAQLKDWLSCTAGWKALELSWGALQGCEITHEQLKVALQASMAEAARLGATRLVVRQLDVDEVLGRGLGLALAAWPCFGTLKLQELNLYDEAMAHLCGALHCAEHLRALVLDTVWASVGGWAALGAAIKVNTSLTSLRLRDCVSSQPEAAGALGPLCAALADQQGALAELVLARNPRLGEAGVAEVCKALIRSTAPPHGPALRPSRLAHLDLSHTGAGPGCVPGPGGLAVAVRAVRSLRHLDVSHNPLGPEAVRELCRALAAAPHVTSLRLDATGADDAAAEALARGPLMLNVSPAGACLSCLSLAHNRLTARGAAALAAAARRPGCSLTDVDLSYNAQVGEEGAKHWAAVLTSPGGRCRLRRLVLSGCEVSDDAAYALGGALKVNACLAELGLAENHISTRGVALLAEVLKSNTALRLLDLGLNVVGPVGMTPFTQQHQQQQQQPGAGDHAATRRAGGCLVKTEVLREYRDVEAVKHSEAPWEAERAEWAAARLQRQRQEEAAAAAAAANPFLEPDAGGGGGGGSNPFLSPAASYVNPFLDPPSAAAAAAGGVAAAAAAEGGAEAVRNPFLSPESSYVNPFLSPTKPGAGSGKHDNPFLSPAASSPTGGAGPGPGQAEGEAAPGGGGTAGRQLVTRVVTRLGGSGGSQDGDGGSQGGSGGSGTGVYVSSRSTADAADLVTDMDLLMVEYMLESMGLAPDAPHPDDQAEQQQQEGQLDGREGHEGQEGQEPAPAPAPQEHLASPPAAVLPAPAPLVQQPAPAPAPPPPPSAPDNPFAAADVPGAEAADSSATSVAAADNAFAAVDNPFFAGVPVHTAPVAPPAAAPPSAVLAPVPAPPAVSLPQSAPFTAAPPTSTGAQGSSSGGGMMGGDHGDGEGAGIDDEEEEFGAGAGGFRSLQQQQQQQQQAAAAGVQGWGATAYGSSGAAAGGGATAGVGAEGWGASNGHGAAGGDAAWGVSGAADGAGGGAAGGAAGVGAGPCSEHRGRPGGGLDSGVQVRGAVEAAEAAVAEAEAIGLEEAGGALAAEPVAVPEPLSTVHTGTPAAPAAAAAVDDPFAAYDVGAAAAATAADSYGYGSSISGAVPPLAPTASAPPEEEAARGVREADGALGGGGALSARAAAAELAAAFSAAADAANPAGAAPQEQEHQLPQASGLAVDELSAARAPVATPSGSVGATAGDSAAAPPVAEGATATAAAGGAAAAAVAAGLPLQPEAAEEEEDDLFFGLGIGRQASLVLDAAAAEQPQAPPVAAPSAVGADKEGGGRTADGATADQPSPQLVPAQLAQPVQPAPVEQEVAAAASDGGIIPDLDDLLGLSQLAPGLLPQDPDAADAAGAAVAAAAAYGDEGGSSQQQQQPTDAAAVEGAPAPVGGGLGDVDDFFGLGLVATSAAAAAPLAAVGPGPGAAGSLAEDPFLAFTDDLLGGLSSQPPPVATTQPPTTDDNPFLL</sequence>
<feature type="region of interest" description="Disordered" evidence="5">
    <location>
        <begin position="1289"/>
        <end position="1320"/>
    </location>
</feature>
<feature type="compositionally biased region" description="Gly residues" evidence="5">
    <location>
        <begin position="655"/>
        <end position="676"/>
    </location>
</feature>
<feature type="region of interest" description="Disordered" evidence="5">
    <location>
        <begin position="742"/>
        <end position="830"/>
    </location>
</feature>
<dbReference type="EMBL" id="JAEHOC010000063">
    <property type="protein sequence ID" value="KAG2424627.1"/>
    <property type="molecule type" value="Genomic_DNA"/>
</dbReference>
<dbReference type="Proteomes" id="UP000650467">
    <property type="component" value="Unassembled WGS sequence"/>
</dbReference>
<dbReference type="GO" id="GO:0048471">
    <property type="term" value="C:perinuclear region of cytoplasm"/>
    <property type="evidence" value="ECO:0007669"/>
    <property type="project" value="TreeGrafter"/>
</dbReference>
<evidence type="ECO:0008006" key="8">
    <source>
        <dbReference type="Google" id="ProtNLM"/>
    </source>
</evidence>
<protein>
    <recommendedName>
        <fullName evidence="8">Flagellar associated protein</fullName>
    </recommendedName>
</protein>
<evidence type="ECO:0000313" key="6">
    <source>
        <dbReference type="EMBL" id="KAG2424627.1"/>
    </source>
</evidence>
<feature type="compositionally biased region" description="Gly residues" evidence="5">
    <location>
        <begin position="689"/>
        <end position="710"/>
    </location>
</feature>
<feature type="compositionally biased region" description="Pro residues" evidence="5">
    <location>
        <begin position="806"/>
        <end position="818"/>
    </location>
</feature>
<feature type="region of interest" description="Disordered" evidence="5">
    <location>
        <begin position="628"/>
        <end position="712"/>
    </location>
</feature>
<evidence type="ECO:0000256" key="4">
    <source>
        <dbReference type="ARBA" id="ARBA00022737"/>
    </source>
</evidence>
<organism evidence="6 7">
    <name type="scientific">Chlamydomonas incerta</name>
    <dbReference type="NCBI Taxonomy" id="51695"/>
    <lineage>
        <taxon>Eukaryota</taxon>
        <taxon>Viridiplantae</taxon>
        <taxon>Chlorophyta</taxon>
        <taxon>core chlorophytes</taxon>
        <taxon>Chlorophyceae</taxon>
        <taxon>CS clade</taxon>
        <taxon>Chlamydomonadales</taxon>
        <taxon>Chlamydomonadaceae</taxon>
        <taxon>Chlamydomonas</taxon>
    </lineage>
</organism>
<dbReference type="PANTHER" id="PTHR24113:SF12">
    <property type="entry name" value="RAN GTPASE-ACTIVATING PROTEIN 1"/>
    <property type="match status" value="1"/>
</dbReference>
<evidence type="ECO:0000256" key="1">
    <source>
        <dbReference type="ARBA" id="ARBA00004430"/>
    </source>
</evidence>
<accession>A0A835SC91</accession>
<feature type="compositionally biased region" description="Low complexity" evidence="5">
    <location>
        <begin position="819"/>
        <end position="830"/>
    </location>
</feature>
<dbReference type="GO" id="GO:0005829">
    <property type="term" value="C:cytosol"/>
    <property type="evidence" value="ECO:0007669"/>
    <property type="project" value="TreeGrafter"/>
</dbReference>
<feature type="region of interest" description="Disordered" evidence="5">
    <location>
        <begin position="1011"/>
        <end position="1037"/>
    </location>
</feature>
<dbReference type="GO" id="GO:0031267">
    <property type="term" value="F:small GTPase binding"/>
    <property type="evidence" value="ECO:0007669"/>
    <property type="project" value="TreeGrafter"/>
</dbReference>
<dbReference type="Pfam" id="PF13516">
    <property type="entry name" value="LRR_6"/>
    <property type="match status" value="2"/>
</dbReference>
<feature type="compositionally biased region" description="Basic and acidic residues" evidence="5">
    <location>
        <begin position="763"/>
        <end position="772"/>
    </location>
</feature>
<dbReference type="Gene3D" id="3.80.10.10">
    <property type="entry name" value="Ribonuclease Inhibitor"/>
    <property type="match status" value="3"/>
</dbReference>
<dbReference type="InterPro" id="IPR032675">
    <property type="entry name" value="LRR_dom_sf"/>
</dbReference>
<dbReference type="OrthoDB" id="120976at2759"/>
<feature type="region of interest" description="Disordered" evidence="5">
    <location>
        <begin position="1465"/>
        <end position="1492"/>
    </location>
</feature>
<evidence type="ECO:0000256" key="5">
    <source>
        <dbReference type="SAM" id="MobiDB-lite"/>
    </source>
</evidence>
<keyword evidence="2" id="KW-0343">GTPase activation</keyword>
<dbReference type="PANTHER" id="PTHR24113">
    <property type="entry name" value="RAN GTPASE-ACTIVATING PROTEIN 1"/>
    <property type="match status" value="1"/>
</dbReference>
<dbReference type="GO" id="GO:0006913">
    <property type="term" value="P:nucleocytoplasmic transport"/>
    <property type="evidence" value="ECO:0007669"/>
    <property type="project" value="TreeGrafter"/>
</dbReference>
<dbReference type="GO" id="GO:0005096">
    <property type="term" value="F:GTPase activator activity"/>
    <property type="evidence" value="ECO:0007669"/>
    <property type="project" value="InterPro"/>
</dbReference>
<dbReference type="SMART" id="SM00368">
    <property type="entry name" value="LRR_RI"/>
    <property type="match status" value="8"/>
</dbReference>
<dbReference type="SUPFAM" id="SSF52047">
    <property type="entry name" value="RNI-like"/>
    <property type="match status" value="1"/>
</dbReference>
<feature type="region of interest" description="Disordered" evidence="5">
    <location>
        <begin position="889"/>
        <end position="934"/>
    </location>
</feature>
<feature type="compositionally biased region" description="Gly residues" evidence="5">
    <location>
        <begin position="1011"/>
        <end position="1023"/>
    </location>
</feature>